<dbReference type="SUPFAM" id="SSF64518">
    <property type="entry name" value="Phase 1 flagellin"/>
    <property type="match status" value="1"/>
</dbReference>
<accession>A0AAJ2U343</accession>
<protein>
    <submittedName>
        <fullName evidence="3">Flagellar hook-associated protein FlgL</fullName>
    </submittedName>
</protein>
<evidence type="ECO:0000259" key="2">
    <source>
        <dbReference type="Pfam" id="PF00669"/>
    </source>
</evidence>
<keyword evidence="3" id="KW-0966">Cell projection</keyword>
<gene>
    <name evidence="3" type="primary">flgL</name>
    <name evidence="3" type="ORF">RYX45_13945</name>
</gene>
<keyword evidence="3" id="KW-0969">Cilium</keyword>
<dbReference type="RefSeq" id="WP_323467083.1">
    <property type="nucleotide sequence ID" value="NZ_CP144224.1"/>
</dbReference>
<feature type="coiled-coil region" evidence="1">
    <location>
        <begin position="73"/>
        <end position="127"/>
    </location>
</feature>
<evidence type="ECO:0000313" key="3">
    <source>
        <dbReference type="EMBL" id="MDV2886287.1"/>
    </source>
</evidence>
<dbReference type="InterPro" id="IPR001029">
    <property type="entry name" value="Flagellin_N"/>
</dbReference>
<evidence type="ECO:0000313" key="4">
    <source>
        <dbReference type="Proteomes" id="UP001285636"/>
    </source>
</evidence>
<dbReference type="EMBL" id="JAWJAY010000003">
    <property type="protein sequence ID" value="MDV2886287.1"/>
    <property type="molecule type" value="Genomic_DNA"/>
</dbReference>
<keyword evidence="3" id="KW-0282">Flagellum</keyword>
<sequence>MRVTQMMLSSSSLKHINQGYNRLATLQDQLATGKRITKASQDPVVAMKGMRYRSQVTEVEQFQRNLREVYNWVDSADSALDEATQTVQRIRELATQASNDTYEATQRANIAKEVKQLREHLQSLANTKVSNKYIFNGTNTTQPPIIDDGKMNLGIDVLNESDINSLDEFNVTYGGQTFRYVGEDGGNRIFQDVRQIGKDPDFTNPDFNQKAYQLIVNEDGDITFSQPDEATGASEPITKVIRQDDVVVSDRAAVSVNTQTVEIELMKGVTIPVNVDASNVFSTALFGDIIRLEQALENPSIDGKELTSYIDNMFGHIDNLVAERAELGARVNRVEMIENRLMEQNVFAKRIMSDNEDVDLERVIIDLTTQESVHRAALAVGARVIQPSLIDFLR</sequence>
<reference evidence="3" key="1">
    <citation type="submission" date="2023-10" db="EMBL/GenBank/DDBJ databases">
        <title>Screening of Alkalihalophilus pseudofirmusBZ-TG-HK211 and Its Alleviation of Salt Stress on Rapeseed Growth.</title>
        <authorList>
            <person name="Zhao B."/>
            <person name="Guo T."/>
        </authorList>
    </citation>
    <scope>NUCLEOTIDE SEQUENCE</scope>
    <source>
        <strain evidence="3">BZ-TG-HK211</strain>
    </source>
</reference>
<evidence type="ECO:0000256" key="1">
    <source>
        <dbReference type="SAM" id="Coils"/>
    </source>
</evidence>
<dbReference type="AlphaFoldDB" id="A0AAJ2U343"/>
<dbReference type="PANTHER" id="PTHR42792">
    <property type="entry name" value="FLAGELLIN"/>
    <property type="match status" value="1"/>
</dbReference>
<keyword evidence="1" id="KW-0175">Coiled coil</keyword>
<comment type="caution">
    <text evidence="3">The sequence shown here is derived from an EMBL/GenBank/DDBJ whole genome shotgun (WGS) entry which is preliminary data.</text>
</comment>
<dbReference type="GO" id="GO:0005198">
    <property type="term" value="F:structural molecule activity"/>
    <property type="evidence" value="ECO:0007669"/>
    <property type="project" value="InterPro"/>
</dbReference>
<dbReference type="PANTHER" id="PTHR42792:SF1">
    <property type="entry name" value="FLAGELLAR HOOK-ASSOCIATED PROTEIN 3"/>
    <property type="match status" value="1"/>
</dbReference>
<organism evidence="3 4">
    <name type="scientific">Alkalihalophilus pseudofirmus</name>
    <name type="common">Bacillus pseudofirmus</name>
    <dbReference type="NCBI Taxonomy" id="79885"/>
    <lineage>
        <taxon>Bacteria</taxon>
        <taxon>Bacillati</taxon>
        <taxon>Bacillota</taxon>
        <taxon>Bacilli</taxon>
        <taxon>Bacillales</taxon>
        <taxon>Bacillaceae</taxon>
        <taxon>Alkalihalophilus</taxon>
    </lineage>
</organism>
<dbReference type="InterPro" id="IPR001492">
    <property type="entry name" value="Flagellin"/>
</dbReference>
<dbReference type="GO" id="GO:0009424">
    <property type="term" value="C:bacterial-type flagellum hook"/>
    <property type="evidence" value="ECO:0007669"/>
    <property type="project" value="InterPro"/>
</dbReference>
<dbReference type="Pfam" id="PF00669">
    <property type="entry name" value="Flagellin_N"/>
    <property type="match status" value="1"/>
</dbReference>
<dbReference type="Gene3D" id="1.20.1330.10">
    <property type="entry name" value="f41 fragment of flagellin, N-terminal domain"/>
    <property type="match status" value="1"/>
</dbReference>
<dbReference type="InterPro" id="IPR013384">
    <property type="entry name" value="Flagell_FlgL"/>
</dbReference>
<dbReference type="NCBIfam" id="TIGR02550">
    <property type="entry name" value="flagell_flgL"/>
    <property type="match status" value="1"/>
</dbReference>
<proteinExistence type="predicted"/>
<name>A0AAJ2U343_ALKPS</name>
<dbReference type="GO" id="GO:0071973">
    <property type="term" value="P:bacterial-type flagellum-dependent cell motility"/>
    <property type="evidence" value="ECO:0007669"/>
    <property type="project" value="InterPro"/>
</dbReference>
<dbReference type="Proteomes" id="UP001285636">
    <property type="component" value="Unassembled WGS sequence"/>
</dbReference>
<feature type="domain" description="Flagellin N-terminal" evidence="2">
    <location>
        <begin position="6"/>
        <end position="140"/>
    </location>
</feature>